<dbReference type="InterPro" id="IPR036047">
    <property type="entry name" value="F-box-like_dom_sf"/>
</dbReference>
<feature type="transmembrane region" description="Helical" evidence="1">
    <location>
        <begin position="284"/>
        <end position="307"/>
    </location>
</feature>
<dbReference type="Gene3D" id="3.80.10.10">
    <property type="entry name" value="Ribonuclease Inhibitor"/>
    <property type="match status" value="1"/>
</dbReference>
<evidence type="ECO:0000313" key="4">
    <source>
        <dbReference type="EMBL" id="CAF4047644.1"/>
    </source>
</evidence>
<evidence type="ECO:0000313" key="3">
    <source>
        <dbReference type="EMBL" id="CAF1104970.1"/>
    </source>
</evidence>
<keyword evidence="1" id="KW-1133">Transmembrane helix</keyword>
<dbReference type="SUPFAM" id="SSF52047">
    <property type="entry name" value="RNI-like"/>
    <property type="match status" value="1"/>
</dbReference>
<dbReference type="Proteomes" id="UP000663868">
    <property type="component" value="Unassembled WGS sequence"/>
</dbReference>
<sequence>MNDNGVTRFEDLPNEIFRNIFDYLTIRDLYRTFVGLNIRVDTVLRSIDHVSLTLWSSESANDPAIMFFASQLNRLMVVNDGIETIDLTHFSNVRSLKLKYPSNKQMSQLLQSEQLSYLEYLSLGFVRDLSESSITDKLHRHLFSNGFSFLYTCTLVNTPNPAPNWSISPNLRSLTLLGPVTLSIYNAILDSCPNLVRLILHAFIDKSIVPPTFSSHHFLRNLSIQITKWSTNKMIDSLLMQVPKLQRLHVKMLPPVSSIDFSQLASILSERTPRLYRFDCDMMIYKYLLTLTLFIIFIHVSCAFNVIRNIVVFISSPITMTSYSQMI</sequence>
<evidence type="ECO:0000259" key="2">
    <source>
        <dbReference type="PROSITE" id="PS50181"/>
    </source>
</evidence>
<protein>
    <recommendedName>
        <fullName evidence="2">F-box domain-containing protein</fullName>
    </recommendedName>
</protein>
<dbReference type="InterPro" id="IPR032675">
    <property type="entry name" value="LRR_dom_sf"/>
</dbReference>
<comment type="caution">
    <text evidence="4">The sequence shown here is derived from an EMBL/GenBank/DDBJ whole genome shotgun (WGS) entry which is preliminary data.</text>
</comment>
<organism evidence="4 5">
    <name type="scientific">Adineta steineri</name>
    <dbReference type="NCBI Taxonomy" id="433720"/>
    <lineage>
        <taxon>Eukaryota</taxon>
        <taxon>Metazoa</taxon>
        <taxon>Spiralia</taxon>
        <taxon>Gnathifera</taxon>
        <taxon>Rotifera</taxon>
        <taxon>Eurotatoria</taxon>
        <taxon>Bdelloidea</taxon>
        <taxon>Adinetida</taxon>
        <taxon>Adinetidae</taxon>
        <taxon>Adineta</taxon>
    </lineage>
</organism>
<evidence type="ECO:0000256" key="1">
    <source>
        <dbReference type="SAM" id="Phobius"/>
    </source>
</evidence>
<gene>
    <name evidence="3" type="ORF">IZO911_LOCUS23258</name>
    <name evidence="4" type="ORF">KXQ929_LOCUS31320</name>
</gene>
<dbReference type="AlphaFoldDB" id="A0A819R7V8"/>
<evidence type="ECO:0000313" key="5">
    <source>
        <dbReference type="Proteomes" id="UP000663868"/>
    </source>
</evidence>
<keyword evidence="1" id="KW-0472">Membrane</keyword>
<dbReference type="EMBL" id="CAJNOE010000267">
    <property type="protein sequence ID" value="CAF1104970.1"/>
    <property type="molecule type" value="Genomic_DNA"/>
</dbReference>
<accession>A0A819R7V8</accession>
<dbReference type="EMBL" id="CAJOBB010003568">
    <property type="protein sequence ID" value="CAF4047644.1"/>
    <property type="molecule type" value="Genomic_DNA"/>
</dbReference>
<proteinExistence type="predicted"/>
<name>A0A819R7V8_9BILA</name>
<keyword evidence="1" id="KW-0812">Transmembrane</keyword>
<dbReference type="SUPFAM" id="SSF81383">
    <property type="entry name" value="F-box domain"/>
    <property type="match status" value="1"/>
</dbReference>
<dbReference type="PROSITE" id="PS50181">
    <property type="entry name" value="FBOX"/>
    <property type="match status" value="1"/>
</dbReference>
<feature type="domain" description="F-box" evidence="2">
    <location>
        <begin position="6"/>
        <end position="58"/>
    </location>
</feature>
<reference evidence="4" key="1">
    <citation type="submission" date="2021-02" db="EMBL/GenBank/DDBJ databases">
        <authorList>
            <person name="Nowell W R."/>
        </authorList>
    </citation>
    <scope>NUCLEOTIDE SEQUENCE</scope>
</reference>
<dbReference type="InterPro" id="IPR001810">
    <property type="entry name" value="F-box_dom"/>
</dbReference>
<dbReference type="Proteomes" id="UP000663860">
    <property type="component" value="Unassembled WGS sequence"/>
</dbReference>